<evidence type="ECO:0000259" key="8">
    <source>
        <dbReference type="Pfam" id="PF00692"/>
    </source>
</evidence>
<evidence type="ECO:0000313" key="12">
    <source>
        <dbReference type="Proteomes" id="UP000247838"/>
    </source>
</evidence>
<comment type="cofactor">
    <cofactor evidence="7">
        <name>Mg(2+)</name>
        <dbReference type="ChEBI" id="CHEBI:18420"/>
    </cofactor>
</comment>
<feature type="domain" description="dUTPase-like" evidence="8">
    <location>
        <begin position="17"/>
        <end position="150"/>
    </location>
</feature>
<dbReference type="UniPathway" id="UPA00610">
    <property type="reaction ID" value="UER00666"/>
</dbReference>
<dbReference type="SUPFAM" id="SSF51283">
    <property type="entry name" value="dUTPase-like"/>
    <property type="match status" value="1"/>
</dbReference>
<accession>A0A0A7S3F1</accession>
<comment type="function">
    <text evidence="7">This enzyme is involved in nucleotide metabolism: it produces dUMP, the immediate precursor of thymidine nucleotides and it decreases the intracellular concentration of dUTP so that uracil cannot be incorporated into DNA.</text>
</comment>
<evidence type="ECO:0000313" key="10">
    <source>
        <dbReference type="EMBL" id="PXY94408.1"/>
    </source>
</evidence>
<dbReference type="EMBL" id="CP009056">
    <property type="protein sequence ID" value="AJA46070.1"/>
    <property type="molecule type" value="Genomic_DNA"/>
</dbReference>
<reference evidence="9 11" key="1">
    <citation type="journal article" date="2014" name="Appl. Environ. Microbiol.">
        <title>Gut symbionts from distinct hosts exhibit genotoxic activity via divergent colibactin biosynthetic pathways.</title>
        <authorList>
            <person name="Engel P."/>
            <person name="Vizcaino M.I."/>
            <person name="Crawford J.M."/>
        </authorList>
    </citation>
    <scope>NUCLEOTIDE SEQUENCE [LARGE SCALE GENOMIC DNA]</scope>
    <source>
        <strain evidence="9 11">PEB0191</strain>
    </source>
</reference>
<comment type="catalytic activity">
    <reaction evidence="6 7">
        <text>dUTP + H2O = dUMP + diphosphate + H(+)</text>
        <dbReference type="Rhea" id="RHEA:10248"/>
        <dbReference type="ChEBI" id="CHEBI:15377"/>
        <dbReference type="ChEBI" id="CHEBI:15378"/>
        <dbReference type="ChEBI" id="CHEBI:33019"/>
        <dbReference type="ChEBI" id="CHEBI:61555"/>
        <dbReference type="ChEBI" id="CHEBI:246422"/>
        <dbReference type="EC" id="3.6.1.23"/>
    </reaction>
</comment>
<dbReference type="Gene3D" id="2.70.40.10">
    <property type="match status" value="1"/>
</dbReference>
<evidence type="ECO:0000256" key="2">
    <source>
        <dbReference type="ARBA" id="ARBA00022723"/>
    </source>
</evidence>
<proteinExistence type="inferred from homology"/>
<feature type="binding site" evidence="7">
    <location>
        <begin position="88"/>
        <end position="90"/>
    </location>
    <ligand>
        <name>substrate</name>
    </ligand>
</feature>
<feature type="binding site" evidence="7">
    <location>
        <position position="84"/>
    </location>
    <ligand>
        <name>substrate</name>
    </ligand>
</feature>
<dbReference type="HOGENOM" id="CLU_068508_1_1_6"/>
<name>A0A0A7S3F1_FRIPE</name>
<dbReference type="KEGG" id="fpp:FPB0191_02267"/>
<sequence length="152" mass="16484">MNKKIDIKILDKRFHNEFPLPTYATSGSAGIDLRAMFDETTEIKPGETILTPTGLSMHIADPNLAALVLPRSGLGAKNGIVLGNLVGLIDSDYQGQLFVPLWNRGQHPFTIEVGDRIAQLIIVPVVQAEFNIVEEFTTSARGEGGFGHSGKK</sequence>
<keyword evidence="4 7" id="KW-0460">Magnesium</keyword>
<dbReference type="GO" id="GO:0046081">
    <property type="term" value="P:dUTP catabolic process"/>
    <property type="evidence" value="ECO:0007669"/>
    <property type="project" value="InterPro"/>
</dbReference>
<evidence type="ECO:0000256" key="4">
    <source>
        <dbReference type="ARBA" id="ARBA00022842"/>
    </source>
</evidence>
<dbReference type="STRING" id="1267021.FPB0191_02267"/>
<dbReference type="InterPro" id="IPR008181">
    <property type="entry name" value="dUTPase"/>
</dbReference>
<evidence type="ECO:0000256" key="6">
    <source>
        <dbReference type="ARBA" id="ARBA00047686"/>
    </source>
</evidence>
<evidence type="ECO:0000256" key="3">
    <source>
        <dbReference type="ARBA" id="ARBA00022801"/>
    </source>
</evidence>
<dbReference type="EC" id="3.6.1.23" evidence="7"/>
<dbReference type="GO" id="GO:0000287">
    <property type="term" value="F:magnesium ion binding"/>
    <property type="evidence" value="ECO:0007669"/>
    <property type="project" value="UniProtKB-UniRule"/>
</dbReference>
<protein>
    <recommendedName>
        <fullName evidence="7">Deoxyuridine 5'-triphosphate nucleotidohydrolase</fullName>
        <shortName evidence="7">dUTPase</shortName>
        <ecNumber evidence="7">3.6.1.23</ecNumber>
    </recommendedName>
    <alternativeName>
        <fullName evidence="7">dUTP pyrophosphatase</fullName>
    </alternativeName>
</protein>
<gene>
    <name evidence="7" type="primary">dut</name>
    <name evidence="10" type="ORF">DKK76_11045</name>
    <name evidence="9" type="ORF">FPB0191_02267</name>
</gene>
<reference evidence="10 12" key="2">
    <citation type="submission" date="2018-05" db="EMBL/GenBank/DDBJ databases">
        <title>Reference genomes for bee gut microbiota database.</title>
        <authorList>
            <person name="Ellegaard K.M."/>
        </authorList>
    </citation>
    <scope>NUCLEOTIDE SEQUENCE [LARGE SCALE GENOMIC DNA]</scope>
    <source>
        <strain evidence="10 12">ESL0167</strain>
    </source>
</reference>
<evidence type="ECO:0000313" key="11">
    <source>
        <dbReference type="Proteomes" id="UP000030901"/>
    </source>
</evidence>
<evidence type="ECO:0000313" key="9">
    <source>
        <dbReference type="EMBL" id="AJA46070.1"/>
    </source>
</evidence>
<dbReference type="InterPro" id="IPR029054">
    <property type="entry name" value="dUTPase-like"/>
</dbReference>
<organism evidence="9 11">
    <name type="scientific">Frischella perrara</name>
    <dbReference type="NCBI Taxonomy" id="1267021"/>
    <lineage>
        <taxon>Bacteria</taxon>
        <taxon>Pseudomonadati</taxon>
        <taxon>Pseudomonadota</taxon>
        <taxon>Gammaproteobacteria</taxon>
        <taxon>Orbales</taxon>
        <taxon>Orbaceae</taxon>
        <taxon>Frischella</taxon>
    </lineage>
</organism>
<keyword evidence="11" id="KW-1185">Reference proteome</keyword>
<dbReference type="GO" id="GO:0006226">
    <property type="term" value="P:dUMP biosynthetic process"/>
    <property type="evidence" value="ECO:0007669"/>
    <property type="project" value="UniProtKB-UniRule"/>
</dbReference>
<evidence type="ECO:0000256" key="7">
    <source>
        <dbReference type="HAMAP-Rule" id="MF_00116"/>
    </source>
</evidence>
<dbReference type="NCBIfam" id="TIGR00576">
    <property type="entry name" value="dut"/>
    <property type="match status" value="1"/>
</dbReference>
<dbReference type="GO" id="GO:0004170">
    <property type="term" value="F:dUTP diphosphatase activity"/>
    <property type="evidence" value="ECO:0007669"/>
    <property type="project" value="UniProtKB-UniRule"/>
</dbReference>
<feature type="binding site" evidence="7">
    <location>
        <begin position="71"/>
        <end position="73"/>
    </location>
    <ligand>
        <name>substrate</name>
    </ligand>
</feature>
<dbReference type="InterPro" id="IPR033704">
    <property type="entry name" value="dUTPase_trimeric"/>
</dbReference>
<keyword evidence="5 7" id="KW-0546">Nucleotide metabolism</keyword>
<evidence type="ECO:0000256" key="1">
    <source>
        <dbReference type="ARBA" id="ARBA00006581"/>
    </source>
</evidence>
<keyword evidence="2 7" id="KW-0479">Metal-binding</keyword>
<dbReference type="InterPro" id="IPR036157">
    <property type="entry name" value="dUTPase-like_sf"/>
</dbReference>
<dbReference type="Proteomes" id="UP000247838">
    <property type="component" value="Unassembled WGS sequence"/>
</dbReference>
<dbReference type="Proteomes" id="UP000030901">
    <property type="component" value="Chromosome"/>
</dbReference>
<dbReference type="CDD" id="cd07557">
    <property type="entry name" value="trimeric_dUTPase"/>
    <property type="match status" value="1"/>
</dbReference>
<dbReference type="FunFam" id="2.70.40.10:FF:000002">
    <property type="entry name" value="dUTP diphosphatase"/>
    <property type="match status" value="1"/>
</dbReference>
<dbReference type="AlphaFoldDB" id="A0A0A7S3F1"/>
<evidence type="ECO:0000256" key="5">
    <source>
        <dbReference type="ARBA" id="ARBA00023080"/>
    </source>
</evidence>
<comment type="similarity">
    <text evidence="1 7">Belongs to the dUTPase family.</text>
</comment>
<dbReference type="HAMAP" id="MF_00116">
    <property type="entry name" value="dUTPase_bact"/>
    <property type="match status" value="1"/>
</dbReference>
<comment type="caution">
    <text evidence="7">Lacks conserved residue(s) required for the propagation of feature annotation.</text>
</comment>
<dbReference type="PANTHER" id="PTHR11241">
    <property type="entry name" value="DEOXYURIDINE 5'-TRIPHOSPHATE NUCLEOTIDOHYDROLASE"/>
    <property type="match status" value="1"/>
</dbReference>
<dbReference type="RefSeq" id="WP_110021827.1">
    <property type="nucleotide sequence ID" value="NZ_CALYQC010000002.1"/>
</dbReference>
<dbReference type="EMBL" id="QGLM01000021">
    <property type="protein sequence ID" value="PXY94408.1"/>
    <property type="molecule type" value="Genomic_DNA"/>
</dbReference>
<keyword evidence="3 7" id="KW-0378">Hydrolase</keyword>
<comment type="pathway">
    <text evidence="7">Pyrimidine metabolism; dUMP biosynthesis; dUMP from dCTP (dUTP route): step 2/2.</text>
</comment>
<dbReference type="Pfam" id="PF00692">
    <property type="entry name" value="dUTPase"/>
    <property type="match status" value="1"/>
</dbReference>
<dbReference type="NCBIfam" id="NF001862">
    <property type="entry name" value="PRK00601.1"/>
    <property type="match status" value="1"/>
</dbReference>
<dbReference type="PANTHER" id="PTHR11241:SF0">
    <property type="entry name" value="DEOXYURIDINE 5'-TRIPHOSPHATE NUCLEOTIDOHYDROLASE"/>
    <property type="match status" value="1"/>
</dbReference>